<sequence>MNKKLILALLIAIPFIGQLALLPFVNRIHPFVIGLPFFHFWLLLWIVLTPVCTFIIYRMQHSNGGTDECKET</sequence>
<evidence type="ECO:0000313" key="3">
    <source>
        <dbReference type="EMBL" id="VXB60818.1"/>
    </source>
</evidence>
<accession>A0A5K1NBJ9</accession>
<accession>A0A653S261</accession>
<protein>
    <submittedName>
        <fullName evidence="2">DUF3311 domain-containing protein</fullName>
    </submittedName>
    <submittedName>
        <fullName evidence="3">Putative exported protein</fullName>
    </submittedName>
</protein>
<dbReference type="RefSeq" id="WP_017359680.1">
    <property type="nucleotide sequence ID" value="NZ_BPWB01000002.1"/>
</dbReference>
<dbReference type="PANTHER" id="PTHR40034:SF1">
    <property type="entry name" value="BSL5891 PROTEIN"/>
    <property type="match status" value="1"/>
</dbReference>
<dbReference type="PANTHER" id="PTHR40034">
    <property type="entry name" value="BSL5891 PROTEIN"/>
    <property type="match status" value="1"/>
</dbReference>
<evidence type="ECO:0000256" key="1">
    <source>
        <dbReference type="SAM" id="Phobius"/>
    </source>
</evidence>
<dbReference type="Proteomes" id="UP001467674">
    <property type="component" value="Unassembled WGS sequence"/>
</dbReference>
<organism evidence="3 4">
    <name type="scientific">Bacillus altitudinis</name>
    <dbReference type="NCBI Taxonomy" id="293387"/>
    <lineage>
        <taxon>Bacteria</taxon>
        <taxon>Bacillati</taxon>
        <taxon>Bacillota</taxon>
        <taxon>Bacilli</taxon>
        <taxon>Bacillales</taxon>
        <taxon>Bacillaceae</taxon>
        <taxon>Bacillus</taxon>
    </lineage>
</organism>
<keyword evidence="5" id="KW-1185">Reference proteome</keyword>
<proteinExistence type="predicted"/>
<dbReference type="Pfam" id="PF11755">
    <property type="entry name" value="DUF3311"/>
    <property type="match status" value="1"/>
</dbReference>
<dbReference type="Proteomes" id="UP000433089">
    <property type="component" value="Unassembled WGS sequence"/>
</dbReference>
<evidence type="ECO:0000313" key="4">
    <source>
        <dbReference type="Proteomes" id="UP000433089"/>
    </source>
</evidence>
<reference evidence="3 4" key="1">
    <citation type="submission" date="2019-10" db="EMBL/GenBank/DDBJ databases">
        <authorList>
            <person name="Karimi E."/>
        </authorList>
    </citation>
    <scope>NUCLEOTIDE SEQUENCE [LARGE SCALE GENOMIC DNA]</scope>
    <source>
        <strain evidence="3">Bacillus sp. 348</strain>
    </source>
</reference>
<dbReference type="EMBL" id="JBEOME010000012">
    <property type="protein sequence ID" value="MER3123008.1"/>
    <property type="molecule type" value="Genomic_DNA"/>
</dbReference>
<reference evidence="2 5" key="2">
    <citation type="submission" date="2024-06" db="EMBL/GenBank/DDBJ databases">
        <title>Construction of an artificial bacterial consortium using nitrogen cycle bacteria from Cuatro Cienegas Basin and a mangrove forest.</title>
        <authorList>
            <person name="Aguilera-Najera D."/>
            <person name="Marquez-Cianci L."/>
            <person name="Martinez-Perez E."/>
            <person name="Rosas-Barrera M."/>
            <person name="Rodriguez-Cruz U.E."/>
            <person name="Tapia-Lopez R."/>
            <person name="Eguiarte L.E."/>
            <person name="Souza-Saldivar V."/>
        </authorList>
    </citation>
    <scope>NUCLEOTIDE SEQUENCE [LARGE SCALE GENOMIC DNA]</scope>
    <source>
        <strain evidence="2 5">S14-15</strain>
    </source>
</reference>
<evidence type="ECO:0000313" key="5">
    <source>
        <dbReference type="Proteomes" id="UP001467674"/>
    </source>
</evidence>
<feature type="transmembrane region" description="Helical" evidence="1">
    <location>
        <begin position="37"/>
        <end position="57"/>
    </location>
</feature>
<keyword evidence="1" id="KW-0472">Membrane</keyword>
<keyword evidence="1" id="KW-0812">Transmembrane</keyword>
<evidence type="ECO:0000313" key="2">
    <source>
        <dbReference type="EMBL" id="MER3123008.1"/>
    </source>
</evidence>
<accession>A0A1K2DCF5</accession>
<dbReference type="GeneID" id="66363467"/>
<dbReference type="EMBL" id="CABWLH010000009">
    <property type="protein sequence ID" value="VXB60818.1"/>
    <property type="molecule type" value="Genomic_DNA"/>
</dbReference>
<name>A0A5K1NBJ9_BACAB</name>
<dbReference type="AlphaFoldDB" id="A0A5K1NBJ9"/>
<gene>
    <name evidence="3" type="primary">yoyD</name>
    <name evidence="2" type="ORF">ABQG71_17740</name>
    <name evidence="3" type="ORF">BACI348_41122</name>
</gene>
<keyword evidence="1" id="KW-1133">Transmembrane helix</keyword>
<dbReference type="InterPro" id="IPR021741">
    <property type="entry name" value="DUF3311"/>
</dbReference>